<evidence type="ECO:0000256" key="2">
    <source>
        <dbReference type="SAM" id="MobiDB-lite"/>
    </source>
</evidence>
<gene>
    <name evidence="5" type="ORF">QBC35DRAFT_538285</name>
</gene>
<feature type="domain" description="BAG" evidence="4">
    <location>
        <begin position="387"/>
        <end position="450"/>
    </location>
</feature>
<dbReference type="Gene3D" id="1.20.58.120">
    <property type="entry name" value="BAG domain"/>
    <property type="match status" value="1"/>
</dbReference>
<dbReference type="InterPro" id="IPR039773">
    <property type="entry name" value="BAG_chaperone_regulator"/>
</dbReference>
<dbReference type="GO" id="GO:0016020">
    <property type="term" value="C:membrane"/>
    <property type="evidence" value="ECO:0007669"/>
    <property type="project" value="TreeGrafter"/>
</dbReference>
<dbReference type="AlphaFoldDB" id="A0AAN6WZZ3"/>
<dbReference type="EMBL" id="MU864360">
    <property type="protein sequence ID" value="KAK4191340.1"/>
    <property type="molecule type" value="Genomic_DNA"/>
</dbReference>
<keyword evidence="1" id="KW-0143">Chaperone</keyword>
<organism evidence="5 6">
    <name type="scientific">Podospora australis</name>
    <dbReference type="NCBI Taxonomy" id="1536484"/>
    <lineage>
        <taxon>Eukaryota</taxon>
        <taxon>Fungi</taxon>
        <taxon>Dikarya</taxon>
        <taxon>Ascomycota</taxon>
        <taxon>Pezizomycotina</taxon>
        <taxon>Sordariomycetes</taxon>
        <taxon>Sordariomycetidae</taxon>
        <taxon>Sordariales</taxon>
        <taxon>Podosporaceae</taxon>
        <taxon>Podospora</taxon>
    </lineage>
</organism>
<dbReference type="Proteomes" id="UP001302126">
    <property type="component" value="Unassembled WGS sequence"/>
</dbReference>
<keyword evidence="6" id="KW-1185">Reference proteome</keyword>
<dbReference type="GO" id="GO:0000774">
    <property type="term" value="F:adenyl-nucleotide exchange factor activity"/>
    <property type="evidence" value="ECO:0007669"/>
    <property type="project" value="TreeGrafter"/>
</dbReference>
<proteinExistence type="predicted"/>
<dbReference type="GO" id="GO:0050821">
    <property type="term" value="P:protein stabilization"/>
    <property type="evidence" value="ECO:0007669"/>
    <property type="project" value="TreeGrafter"/>
</dbReference>
<reference evidence="5" key="1">
    <citation type="journal article" date="2023" name="Mol. Phylogenet. Evol.">
        <title>Genome-scale phylogeny and comparative genomics of the fungal order Sordariales.</title>
        <authorList>
            <person name="Hensen N."/>
            <person name="Bonometti L."/>
            <person name="Westerberg I."/>
            <person name="Brannstrom I.O."/>
            <person name="Guillou S."/>
            <person name="Cros-Aarteil S."/>
            <person name="Calhoun S."/>
            <person name="Haridas S."/>
            <person name="Kuo A."/>
            <person name="Mondo S."/>
            <person name="Pangilinan J."/>
            <person name="Riley R."/>
            <person name="LaButti K."/>
            <person name="Andreopoulos B."/>
            <person name="Lipzen A."/>
            <person name="Chen C."/>
            <person name="Yan M."/>
            <person name="Daum C."/>
            <person name="Ng V."/>
            <person name="Clum A."/>
            <person name="Steindorff A."/>
            <person name="Ohm R.A."/>
            <person name="Martin F."/>
            <person name="Silar P."/>
            <person name="Natvig D.O."/>
            <person name="Lalanne C."/>
            <person name="Gautier V."/>
            <person name="Ament-Velasquez S.L."/>
            <person name="Kruys A."/>
            <person name="Hutchinson M.I."/>
            <person name="Powell A.J."/>
            <person name="Barry K."/>
            <person name="Miller A.N."/>
            <person name="Grigoriev I.V."/>
            <person name="Debuchy R."/>
            <person name="Gladieux P."/>
            <person name="Hiltunen Thoren M."/>
            <person name="Johannesson H."/>
        </authorList>
    </citation>
    <scope>NUCLEOTIDE SEQUENCE</scope>
    <source>
        <strain evidence="5">PSN309</strain>
    </source>
</reference>
<feature type="compositionally biased region" description="Polar residues" evidence="2">
    <location>
        <begin position="262"/>
        <end position="272"/>
    </location>
</feature>
<dbReference type="InterPro" id="IPR036533">
    <property type="entry name" value="BAG_dom_sf"/>
</dbReference>
<dbReference type="SUPFAM" id="SSF54236">
    <property type="entry name" value="Ubiquitin-like"/>
    <property type="match status" value="1"/>
</dbReference>
<evidence type="ECO:0000256" key="1">
    <source>
        <dbReference type="ARBA" id="ARBA00023186"/>
    </source>
</evidence>
<dbReference type="InterPro" id="IPR003103">
    <property type="entry name" value="BAG_domain"/>
</dbReference>
<dbReference type="PANTHER" id="PTHR12329:SF16">
    <property type="entry name" value="BAG FAMILY MOLECULAR CHAPERONE REGULATOR 1"/>
    <property type="match status" value="1"/>
</dbReference>
<dbReference type="SUPFAM" id="SSF63491">
    <property type="entry name" value="BAG domain"/>
    <property type="match status" value="1"/>
</dbReference>
<feature type="compositionally biased region" description="Basic and acidic residues" evidence="2">
    <location>
        <begin position="275"/>
        <end position="289"/>
    </location>
</feature>
<accession>A0AAN6WZZ3</accession>
<dbReference type="PROSITE" id="PS50053">
    <property type="entry name" value="UBIQUITIN_2"/>
    <property type="match status" value="1"/>
</dbReference>
<dbReference type="GO" id="GO:0005829">
    <property type="term" value="C:cytosol"/>
    <property type="evidence" value="ECO:0007669"/>
    <property type="project" value="TreeGrafter"/>
</dbReference>
<dbReference type="Gene3D" id="3.10.20.90">
    <property type="entry name" value="Phosphatidylinositol 3-kinase Catalytic Subunit, Chain A, domain 1"/>
    <property type="match status" value="1"/>
</dbReference>
<evidence type="ECO:0000259" key="3">
    <source>
        <dbReference type="PROSITE" id="PS50053"/>
    </source>
</evidence>
<dbReference type="GO" id="GO:0005634">
    <property type="term" value="C:nucleus"/>
    <property type="evidence" value="ECO:0007669"/>
    <property type="project" value="TreeGrafter"/>
</dbReference>
<dbReference type="Pfam" id="PF02179">
    <property type="entry name" value="BAG"/>
    <property type="match status" value="1"/>
</dbReference>
<feature type="compositionally biased region" description="Polar residues" evidence="2">
    <location>
        <begin position="345"/>
        <end position="356"/>
    </location>
</feature>
<dbReference type="PANTHER" id="PTHR12329">
    <property type="entry name" value="BCL2-ASSOCIATED ATHANOGENE"/>
    <property type="match status" value="1"/>
</dbReference>
<feature type="region of interest" description="Disordered" evidence="2">
    <location>
        <begin position="258"/>
        <end position="363"/>
    </location>
</feature>
<sequence>IVKVATSAQAILASSGAFATNLANNITSVLQKLPQKLPPSLQTYLDTTVDQLSGATDFIQSNTGLSPTTFYTALAVILLVGAVPVVTARNGQDKNKNGIMRRYGFSRGGISPFGSTLGPGGVPNVTEDDFSYITSEDLETHGLDMPVPSRSYASQPRYYDSYSASAPAPAYMRQKPEDDVMLVKHQGITYPEHFPAYSIGDGKLYVSDVRERVKMILDLTDRQAKRIKLYYKGRPLRDPDAPVRSYGVKNNSEVLMVLDDSGQGSSDESNVSVGHDGRERRGSRHERSGRSGRVSYRPPQGGSPRTSRSDQFDNPRAATSSFGGLDIPDEDRGSSNRAKSRVRTHSPTESTFSSASAPVGVPGGPIEKLNTIASHFEAELLPLCVEYVARTPSDPKKRDDDHRRISETIMSQVLLKLDEIDTSAEDGARARRKELVKHVQDHLKKLDDAKR</sequence>
<comment type="caution">
    <text evidence="5">The sequence shown here is derived from an EMBL/GenBank/DDBJ whole genome shotgun (WGS) entry which is preliminary data.</text>
</comment>
<dbReference type="CDD" id="cd17039">
    <property type="entry name" value="Ubl_ubiquitin_like"/>
    <property type="match status" value="1"/>
</dbReference>
<dbReference type="PROSITE" id="PS51035">
    <property type="entry name" value="BAG"/>
    <property type="match status" value="1"/>
</dbReference>
<evidence type="ECO:0000259" key="4">
    <source>
        <dbReference type="PROSITE" id="PS51035"/>
    </source>
</evidence>
<evidence type="ECO:0000313" key="6">
    <source>
        <dbReference type="Proteomes" id="UP001302126"/>
    </source>
</evidence>
<dbReference type="GO" id="GO:0051087">
    <property type="term" value="F:protein-folding chaperone binding"/>
    <property type="evidence" value="ECO:0007669"/>
    <property type="project" value="InterPro"/>
</dbReference>
<protein>
    <submittedName>
        <fullName evidence="5">BAG domain-containing protein</fullName>
    </submittedName>
</protein>
<feature type="non-terminal residue" evidence="5">
    <location>
        <position position="1"/>
    </location>
</feature>
<dbReference type="InterPro" id="IPR000626">
    <property type="entry name" value="Ubiquitin-like_dom"/>
</dbReference>
<dbReference type="InterPro" id="IPR029071">
    <property type="entry name" value="Ubiquitin-like_domsf"/>
</dbReference>
<name>A0AAN6WZZ3_9PEZI</name>
<evidence type="ECO:0000313" key="5">
    <source>
        <dbReference type="EMBL" id="KAK4191340.1"/>
    </source>
</evidence>
<reference evidence="5" key="2">
    <citation type="submission" date="2023-05" db="EMBL/GenBank/DDBJ databases">
        <authorList>
            <consortium name="Lawrence Berkeley National Laboratory"/>
            <person name="Steindorff A."/>
            <person name="Hensen N."/>
            <person name="Bonometti L."/>
            <person name="Westerberg I."/>
            <person name="Brannstrom I.O."/>
            <person name="Guillou S."/>
            <person name="Cros-Aarteil S."/>
            <person name="Calhoun S."/>
            <person name="Haridas S."/>
            <person name="Kuo A."/>
            <person name="Mondo S."/>
            <person name="Pangilinan J."/>
            <person name="Riley R."/>
            <person name="Labutti K."/>
            <person name="Andreopoulos B."/>
            <person name="Lipzen A."/>
            <person name="Chen C."/>
            <person name="Yanf M."/>
            <person name="Daum C."/>
            <person name="Ng V."/>
            <person name="Clum A."/>
            <person name="Ohm R."/>
            <person name="Martin F."/>
            <person name="Silar P."/>
            <person name="Natvig D."/>
            <person name="Lalanne C."/>
            <person name="Gautier V."/>
            <person name="Ament-Velasquez S.L."/>
            <person name="Kruys A."/>
            <person name="Hutchinson M.I."/>
            <person name="Powell A.J."/>
            <person name="Barry K."/>
            <person name="Miller A.N."/>
            <person name="Grigoriev I.V."/>
            <person name="Debuchy R."/>
            <person name="Gladieux P."/>
            <person name="Thoren M.H."/>
            <person name="Johannesson H."/>
        </authorList>
    </citation>
    <scope>NUCLEOTIDE SEQUENCE</scope>
    <source>
        <strain evidence="5">PSN309</strain>
    </source>
</reference>
<feature type="domain" description="Ubiquitin-like" evidence="3">
    <location>
        <begin position="206"/>
        <end position="263"/>
    </location>
</feature>